<name>A0A2P5IA17_DIAHE</name>
<proteinExistence type="predicted"/>
<gene>
    <name evidence="3" type="ORF">DHEL01_v202237</name>
</gene>
<keyword evidence="2" id="KW-0732">Signal</keyword>
<dbReference type="STRING" id="158607.A0A2P5IA17"/>
<protein>
    <recommendedName>
        <fullName evidence="5">3-carboxymuconate cyclase</fullName>
    </recommendedName>
</protein>
<reference evidence="3" key="1">
    <citation type="submission" date="2017-09" db="EMBL/GenBank/DDBJ databases">
        <title>Polyketide synthases of a Diaporthe helianthi virulent isolate.</title>
        <authorList>
            <person name="Baroncelli R."/>
        </authorList>
    </citation>
    <scope>NUCLEOTIDE SEQUENCE [LARGE SCALE GENOMIC DNA]</scope>
    <source>
        <strain evidence="3">7/96</strain>
    </source>
</reference>
<keyword evidence="4" id="KW-1185">Reference proteome</keyword>
<evidence type="ECO:0000313" key="3">
    <source>
        <dbReference type="EMBL" id="POS79352.1"/>
    </source>
</evidence>
<accession>A0A2P5IA17</accession>
<evidence type="ECO:0008006" key="5">
    <source>
        <dbReference type="Google" id="ProtNLM"/>
    </source>
</evidence>
<dbReference type="OrthoDB" id="10006285at2759"/>
<feature type="signal peptide" evidence="2">
    <location>
        <begin position="1"/>
        <end position="21"/>
    </location>
</feature>
<dbReference type="Gene3D" id="2.130.10.10">
    <property type="entry name" value="YVTN repeat-like/Quinoprotein amine dehydrogenase"/>
    <property type="match status" value="1"/>
</dbReference>
<evidence type="ECO:0000256" key="2">
    <source>
        <dbReference type="SAM" id="SignalP"/>
    </source>
</evidence>
<dbReference type="AlphaFoldDB" id="A0A2P5IA17"/>
<organism evidence="3 4">
    <name type="scientific">Diaporthe helianthi</name>
    <dbReference type="NCBI Taxonomy" id="158607"/>
    <lineage>
        <taxon>Eukaryota</taxon>
        <taxon>Fungi</taxon>
        <taxon>Dikarya</taxon>
        <taxon>Ascomycota</taxon>
        <taxon>Pezizomycotina</taxon>
        <taxon>Sordariomycetes</taxon>
        <taxon>Sordariomycetidae</taxon>
        <taxon>Diaporthales</taxon>
        <taxon>Diaporthaceae</taxon>
        <taxon>Diaporthe</taxon>
    </lineage>
</organism>
<feature type="region of interest" description="Disordered" evidence="1">
    <location>
        <begin position="64"/>
        <end position="89"/>
    </location>
</feature>
<dbReference type="Proteomes" id="UP000094444">
    <property type="component" value="Unassembled WGS sequence"/>
</dbReference>
<dbReference type="InParanoid" id="A0A2P5IA17"/>
<sequence>MYISTFVSLLALASSAIQVSARPARSCGSKGCAAKVTNGKAVYMLSNQASNTVVAVPIAQDGTLNEAGGSSTTTGGAGATGIDGSTNAPSNPDALFSQSALTVAGNNLFAVNAGSNTLSMFTIDAQDPTKLTMVGQPAQLPGEFPVTVGASAKHNIACAGMTGSTAGISCASFNAEQGLGAMDDLRPFDLGQSTPPVGPTNTVSQVFFSDDQATMFATVKGDPTKNNTGFLASFPVNAASRCQSASVAAQGEQSSPEGTAVLFGSAAIPGTSDLFVTDASFGGAVLSMQQAAAAATGNGSSQAAGAAPQVVGKGVVEGQKATCWAAISPATNTAFVTDVGVNHLVEMSLEDASIQSQTDLSANGDPGLIDLKAAGNMVYALSPGNGTTNAAVTVVDATSKKQVQHLDMKALGFDANAMGMAVLE</sequence>
<comment type="caution">
    <text evidence="3">The sequence shown here is derived from an EMBL/GenBank/DDBJ whole genome shotgun (WGS) entry which is preliminary data.</text>
</comment>
<feature type="chain" id="PRO_5015192074" description="3-carboxymuconate cyclase" evidence="2">
    <location>
        <begin position="22"/>
        <end position="424"/>
    </location>
</feature>
<evidence type="ECO:0000313" key="4">
    <source>
        <dbReference type="Proteomes" id="UP000094444"/>
    </source>
</evidence>
<dbReference type="InterPro" id="IPR015943">
    <property type="entry name" value="WD40/YVTN_repeat-like_dom_sf"/>
</dbReference>
<evidence type="ECO:0000256" key="1">
    <source>
        <dbReference type="SAM" id="MobiDB-lite"/>
    </source>
</evidence>
<dbReference type="EMBL" id="MAVT02000119">
    <property type="protein sequence ID" value="POS79352.1"/>
    <property type="molecule type" value="Genomic_DNA"/>
</dbReference>